<feature type="domain" description="Thiopeptide-type bacteriocin biosynthesis" evidence="2">
    <location>
        <begin position="801"/>
        <end position="1064"/>
    </location>
</feature>
<dbReference type="InterPro" id="IPR006827">
    <property type="entry name" value="Lant_deHydtase_N"/>
</dbReference>
<dbReference type="RefSeq" id="WP_131847146.1">
    <property type="nucleotide sequence ID" value="NZ_SLXV01000001.1"/>
</dbReference>
<protein>
    <submittedName>
        <fullName evidence="3">Thiopeptide-type bacteriocin biosynthesis protein</fullName>
    </submittedName>
</protein>
<dbReference type="NCBIfam" id="TIGR03891">
    <property type="entry name" value="thiopep_ocin"/>
    <property type="match status" value="1"/>
</dbReference>
<dbReference type="Pfam" id="PF14028">
    <property type="entry name" value="Lant_dehydr_C"/>
    <property type="match status" value="1"/>
</dbReference>
<reference evidence="3 4" key="1">
    <citation type="submission" date="2019-03" db="EMBL/GenBank/DDBJ databases">
        <title>Genomic Encyclopedia of Type Strains, Phase IV (KMG-IV): sequencing the most valuable type-strain genomes for metagenomic binning, comparative biology and taxonomic classification.</title>
        <authorList>
            <person name="Goeker M."/>
        </authorList>
    </citation>
    <scope>NUCLEOTIDE SEQUENCE [LARGE SCALE GENOMIC DNA]</scope>
    <source>
        <strain evidence="3 4">DSM 46831</strain>
    </source>
</reference>
<organism evidence="3 4">
    <name type="scientific">Baia soyae</name>
    <dbReference type="NCBI Taxonomy" id="1544746"/>
    <lineage>
        <taxon>Bacteria</taxon>
        <taxon>Bacillati</taxon>
        <taxon>Bacillota</taxon>
        <taxon>Bacilli</taxon>
        <taxon>Bacillales</taxon>
        <taxon>Thermoactinomycetaceae</taxon>
        <taxon>Baia</taxon>
    </lineage>
</organism>
<accession>A0A4R2RZT1</accession>
<dbReference type="Pfam" id="PF04738">
    <property type="entry name" value="Lant_dehydr_N"/>
    <property type="match status" value="1"/>
</dbReference>
<dbReference type="EMBL" id="SLXV01000001">
    <property type="protein sequence ID" value="TCP70595.1"/>
    <property type="molecule type" value="Genomic_DNA"/>
</dbReference>
<dbReference type="OrthoDB" id="1273722at2"/>
<evidence type="ECO:0000313" key="4">
    <source>
        <dbReference type="Proteomes" id="UP000294746"/>
    </source>
</evidence>
<gene>
    <name evidence="3" type="ORF">EDD57_10135</name>
</gene>
<sequence length="1074" mass="124553">MSLQTVEKVENKSKESSRLYKPLDFYMLRIPALPFELYLHSLESSSTEWESMRGEVLSKLVALSQNKIIREVVAVASPSLLHSLTNLTNDAQPRKQDQAIKGFLRYFLRMTTRSTPYGLCSGVTTGSFGEESRIEIDALSTYQKHSRPDMEWLLKVIQSFEMNIEIVKQLQVQVNDATYVNRARAKLPYQTLYGQEDRKMEMASIRYTEVVERVFQLAKQPIRFQMLTDQLVKDYPEASEEQITPFLWQLFQQEFLISELRPPFMVESPFAYVLEKLSAVQGMEVQKKQLQELSIELREYDQLPIGEGEEKYLRLTTQMKEIAEVKTPLQVDLAVRKKEVTLSSSIQEEVARVAETLWRLSPDQSTNPHLESYRSDFQERYGYYQEVPLLELLDEDQGLGAPPTYQYPPSHRPYIPQPFSFSMKRESLLHQWMLESWATGDIEIELTEAKIKQLEPENQREEQAPPSMELYFTVATASIEAMDQGDFQLVISPNSGSDGAGKSFGRFLDLFDSELEEKWKDIHRLEQEKEPDAVFAELVYLSTSGRSGNVSLSKNMRPYEIALGTNSSKESSQTIALSDLVVGCTHDGFYVKSKSLEKQVIPCTGHMLNHAGSPNVYRFLKEISVEGTRRWMSFKWGSLERAAFLPRLRIGKAIISPARWLLNDTMLDSKLESKAWFHALQAWREKWRVPRFIYLTVEDNRILLDLTNPLHAEELRRDFSKLPAGGQLVMTEMGYDPSDVWVEGEDGHFVMECVFPLIKNEKAIKEERGTRREQVAGRITQLKDKPLIDLHERSSLPGSNWLFLKLYGLGSRQEEFIGGYLKNFVQQVQESGWSDYSYFMRYGDPETHIRLRLHGDPKELVSRGIPEVYEWAESLRGEGLLTRLVIDTYDPEVERYGGLEWMNEAEQVFAADSIVVSEWIGWKRWGQMQMSEEMLGVISVVDFLESFGLSFEEQLTWLDRRVNPKLYLQDFRKDRKEYLRLANSMNDWDGLRQDKEGQRILPLLNLRREYVQRYAASLKQAEKQGSLYNQFHKIIASVIHLHLNRFIGLDGAKEDKVMILARHTLRNLRHFRGE</sequence>
<feature type="domain" description="Lantibiotic dehydratase N-terminal" evidence="1">
    <location>
        <begin position="66"/>
        <end position="715"/>
    </location>
</feature>
<evidence type="ECO:0000313" key="3">
    <source>
        <dbReference type="EMBL" id="TCP70595.1"/>
    </source>
</evidence>
<name>A0A4R2RZT1_9BACL</name>
<keyword evidence="4" id="KW-1185">Reference proteome</keyword>
<dbReference type="InterPro" id="IPR023809">
    <property type="entry name" value="Thiopep_bacteriocin_synth_dom"/>
</dbReference>
<proteinExistence type="predicted"/>
<comment type="caution">
    <text evidence="3">The sequence shown here is derived from an EMBL/GenBank/DDBJ whole genome shotgun (WGS) entry which is preliminary data.</text>
</comment>
<dbReference type="Proteomes" id="UP000294746">
    <property type="component" value="Unassembled WGS sequence"/>
</dbReference>
<evidence type="ECO:0000259" key="1">
    <source>
        <dbReference type="Pfam" id="PF04738"/>
    </source>
</evidence>
<dbReference type="AlphaFoldDB" id="A0A4R2RZT1"/>
<evidence type="ECO:0000259" key="2">
    <source>
        <dbReference type="Pfam" id="PF14028"/>
    </source>
</evidence>